<dbReference type="RefSeq" id="WP_206573400.1">
    <property type="nucleotide sequence ID" value="NZ_JAFKCV010000004.1"/>
</dbReference>
<evidence type="ECO:0000256" key="8">
    <source>
        <dbReference type="ARBA" id="ARBA00023077"/>
    </source>
</evidence>
<keyword evidence="3 11" id="KW-1134">Transmembrane beta strand</keyword>
<evidence type="ECO:0000256" key="10">
    <source>
        <dbReference type="ARBA" id="ARBA00023237"/>
    </source>
</evidence>
<dbReference type="InterPro" id="IPR012910">
    <property type="entry name" value="Plug_dom"/>
</dbReference>
<evidence type="ECO:0000256" key="5">
    <source>
        <dbReference type="ARBA" id="ARBA00022692"/>
    </source>
</evidence>
<keyword evidence="10 11" id="KW-0998">Cell outer membrane</keyword>
<feature type="domain" description="TonB-dependent receptor-like beta-barrel" evidence="14">
    <location>
        <begin position="342"/>
        <end position="791"/>
    </location>
</feature>
<evidence type="ECO:0000313" key="16">
    <source>
        <dbReference type="EMBL" id="MBN7825285.1"/>
    </source>
</evidence>
<evidence type="ECO:0000256" key="11">
    <source>
        <dbReference type="PROSITE-ProRule" id="PRU01360"/>
    </source>
</evidence>
<evidence type="ECO:0000256" key="3">
    <source>
        <dbReference type="ARBA" id="ARBA00022452"/>
    </source>
</evidence>
<dbReference type="AlphaFoldDB" id="A0A939INW7"/>
<keyword evidence="16" id="KW-0675">Receptor</keyword>
<keyword evidence="8 12" id="KW-0798">TonB box</keyword>
<comment type="caution">
    <text evidence="16">The sequence shown here is derived from an EMBL/GenBank/DDBJ whole genome shotgun (WGS) entry which is preliminary data.</text>
</comment>
<evidence type="ECO:0000313" key="17">
    <source>
        <dbReference type="Proteomes" id="UP000664654"/>
    </source>
</evidence>
<dbReference type="GO" id="GO:0006826">
    <property type="term" value="P:iron ion transport"/>
    <property type="evidence" value="ECO:0007669"/>
    <property type="project" value="UniProtKB-KW"/>
</dbReference>
<organism evidence="16 17">
    <name type="scientific">Bowmanella dokdonensis</name>
    <dbReference type="NCBI Taxonomy" id="751969"/>
    <lineage>
        <taxon>Bacteria</taxon>
        <taxon>Pseudomonadati</taxon>
        <taxon>Pseudomonadota</taxon>
        <taxon>Gammaproteobacteria</taxon>
        <taxon>Alteromonadales</taxon>
        <taxon>Alteromonadaceae</taxon>
        <taxon>Bowmanella</taxon>
    </lineage>
</organism>
<protein>
    <submittedName>
        <fullName evidence="16">TonB-dependent receptor</fullName>
    </submittedName>
</protein>
<feature type="domain" description="TonB-dependent receptor plug" evidence="15">
    <location>
        <begin position="57"/>
        <end position="166"/>
    </location>
</feature>
<dbReference type="InterPro" id="IPR000531">
    <property type="entry name" value="Beta-barrel_TonB"/>
</dbReference>
<dbReference type="InterPro" id="IPR036942">
    <property type="entry name" value="Beta-barrel_TonB_sf"/>
</dbReference>
<keyword evidence="7" id="KW-0406">Ion transport</keyword>
<dbReference type="Gene3D" id="2.40.170.20">
    <property type="entry name" value="TonB-dependent receptor, beta-barrel domain"/>
    <property type="match status" value="1"/>
</dbReference>
<evidence type="ECO:0000256" key="13">
    <source>
        <dbReference type="SAM" id="SignalP"/>
    </source>
</evidence>
<evidence type="ECO:0000259" key="15">
    <source>
        <dbReference type="Pfam" id="PF07715"/>
    </source>
</evidence>
<reference evidence="16" key="1">
    <citation type="submission" date="2021-03" db="EMBL/GenBank/DDBJ databases">
        <title>novel species isolated from a fishpond in China.</title>
        <authorList>
            <person name="Lu H."/>
            <person name="Cai Z."/>
        </authorList>
    </citation>
    <scope>NUCLEOTIDE SEQUENCE</scope>
    <source>
        <strain evidence="16">JCM 30855</strain>
    </source>
</reference>
<feature type="chain" id="PRO_5036721995" evidence="13">
    <location>
        <begin position="25"/>
        <end position="827"/>
    </location>
</feature>
<feature type="signal peptide" evidence="13">
    <location>
        <begin position="1"/>
        <end position="24"/>
    </location>
</feature>
<proteinExistence type="inferred from homology"/>
<dbReference type="PANTHER" id="PTHR32552">
    <property type="entry name" value="FERRICHROME IRON RECEPTOR-RELATED"/>
    <property type="match status" value="1"/>
</dbReference>
<evidence type="ECO:0000256" key="9">
    <source>
        <dbReference type="ARBA" id="ARBA00023136"/>
    </source>
</evidence>
<accession>A0A939INW7</accession>
<dbReference type="PANTHER" id="PTHR32552:SF81">
    <property type="entry name" value="TONB-DEPENDENT OUTER MEMBRANE RECEPTOR"/>
    <property type="match status" value="1"/>
</dbReference>
<evidence type="ECO:0000256" key="4">
    <source>
        <dbReference type="ARBA" id="ARBA00022496"/>
    </source>
</evidence>
<dbReference type="Proteomes" id="UP000664654">
    <property type="component" value="Unassembled WGS sequence"/>
</dbReference>
<name>A0A939INW7_9ALTE</name>
<dbReference type="Pfam" id="PF07715">
    <property type="entry name" value="Plug"/>
    <property type="match status" value="1"/>
</dbReference>
<keyword evidence="5 11" id="KW-0812">Transmembrane</keyword>
<evidence type="ECO:0000256" key="6">
    <source>
        <dbReference type="ARBA" id="ARBA00023004"/>
    </source>
</evidence>
<gene>
    <name evidence="16" type="ORF">J0A66_08640</name>
</gene>
<dbReference type="EMBL" id="JAFKCV010000004">
    <property type="protein sequence ID" value="MBN7825285.1"/>
    <property type="molecule type" value="Genomic_DNA"/>
</dbReference>
<keyword evidence="2 11" id="KW-0813">Transport</keyword>
<keyword evidence="6" id="KW-0408">Iron</keyword>
<keyword evidence="17" id="KW-1185">Reference proteome</keyword>
<sequence length="827" mass="92487">MQAHHKSRLALLISAALLSAPALAQQAAQDEAKDNKLKEESLEVIEVTGSGRLATAAEIPMNISAVGAAELRRKNITDIKDLIADSVEISAPGNSSRFAESVTVRGLNVSPVNANNLEQFARTTVAYYLDDTPLPNIGYRIKDINRVEKLLGPQGTLYGGGSLGGTIRYITNQPVLDEFSFDANASLFQVKNGGLSHDTDFVINLPISDTLAVRASVANLDDAGFTDRIANPVYFPDALKRIPDPNPNQELYEDDDWEETTGGKIALLWQPSDDFTLTLSHIQQDQLAHGTTGASRLTVDYACEQEGLEGEACDAKYSRYTTPFQVNDHTIVATYEEYSDRELSLDSIDFDWQLDFARLHSSTSYFEDSRKGQADYLGYGLVYYGWIPDLALDATNESAYITFDNTYKGFNHETRLTSNDDGPLTWIAGIFHTDTEKRLIFSEFYPGFDEATNNFYGFDRQAWYGDTRPGSVDEGYHENFHNQYQETALFGELTWAATDKLDLTLGARIFRYEDENEPLIVDYTGVTNSRSSSETSGTESFFKFNAAYQMTDTLLAYATFSQGFRRGGTNGFKDDTTTDQDGNTVPLTVSEGAQNYDPDSTNNYELGIKGFMLDRDLYMQANVYRIEWDDVQTYFSQTLDGIFPLNGTTNGPSAKTEGFEFSSRYQLSDEITLRYAAARTEGEWTETAERCVFDPVPNAPEADLQCRTWEKGGNLGGTPKWRHNFGVSYDTNFEVGYLSVNLDGRYVGETPSDRKDSIDSEVYTRDSYTLYNASVSYGRDDWKVSLWVDNLTDELAETSGQTDLGQGWRTIFVRPRTVGVNLSYTYY</sequence>
<dbReference type="InterPro" id="IPR039426">
    <property type="entry name" value="TonB-dep_rcpt-like"/>
</dbReference>
<keyword evidence="13" id="KW-0732">Signal</keyword>
<dbReference type="SUPFAM" id="SSF56935">
    <property type="entry name" value="Porins"/>
    <property type="match status" value="1"/>
</dbReference>
<dbReference type="GO" id="GO:0009279">
    <property type="term" value="C:cell outer membrane"/>
    <property type="evidence" value="ECO:0007669"/>
    <property type="project" value="UniProtKB-SubCell"/>
</dbReference>
<keyword evidence="9 11" id="KW-0472">Membrane</keyword>
<dbReference type="PROSITE" id="PS52016">
    <property type="entry name" value="TONB_DEPENDENT_REC_3"/>
    <property type="match status" value="1"/>
</dbReference>
<keyword evidence="4" id="KW-0410">Iron transport</keyword>
<evidence type="ECO:0000256" key="2">
    <source>
        <dbReference type="ARBA" id="ARBA00022448"/>
    </source>
</evidence>
<comment type="similarity">
    <text evidence="11 12">Belongs to the TonB-dependent receptor family.</text>
</comment>
<comment type="subcellular location">
    <subcellularLocation>
        <location evidence="1 11">Cell outer membrane</location>
        <topology evidence="1 11">Multi-pass membrane protein</topology>
    </subcellularLocation>
</comment>
<dbReference type="Pfam" id="PF00593">
    <property type="entry name" value="TonB_dep_Rec_b-barrel"/>
    <property type="match status" value="1"/>
</dbReference>
<evidence type="ECO:0000259" key="14">
    <source>
        <dbReference type="Pfam" id="PF00593"/>
    </source>
</evidence>
<evidence type="ECO:0000256" key="1">
    <source>
        <dbReference type="ARBA" id="ARBA00004571"/>
    </source>
</evidence>
<evidence type="ECO:0000256" key="7">
    <source>
        <dbReference type="ARBA" id="ARBA00023065"/>
    </source>
</evidence>
<evidence type="ECO:0000256" key="12">
    <source>
        <dbReference type="RuleBase" id="RU003357"/>
    </source>
</evidence>